<accession>A0ABN6LDG2</accession>
<dbReference type="Proteomes" id="UP001354989">
    <property type="component" value="Plasmid pPP1"/>
</dbReference>
<organism evidence="1 2">
    <name type="scientific">Persicobacter psychrovividus</name>
    <dbReference type="NCBI Taxonomy" id="387638"/>
    <lineage>
        <taxon>Bacteria</taxon>
        <taxon>Pseudomonadati</taxon>
        <taxon>Bacteroidota</taxon>
        <taxon>Cytophagia</taxon>
        <taxon>Cytophagales</taxon>
        <taxon>Persicobacteraceae</taxon>
        <taxon>Persicobacter</taxon>
    </lineage>
</organism>
<reference evidence="1 2" key="1">
    <citation type="submission" date="2021-12" db="EMBL/GenBank/DDBJ databases">
        <title>Genome sequencing of bacteria with rrn-lacking chromosome and rrn-plasmid.</title>
        <authorList>
            <person name="Anda M."/>
            <person name="Iwasaki W."/>
        </authorList>
    </citation>
    <scope>NUCLEOTIDE SEQUENCE [LARGE SCALE GENOMIC DNA]</scope>
    <source>
        <strain evidence="1 2">NBRC 101262</strain>
        <plasmid evidence="1 2">pPP1</plasmid>
    </source>
</reference>
<sequence length="50" mass="5467">MLNLEVLEVDFASFKIKGLLQAQNCVIVNSHGTTIVGRPPDDFLILGLLN</sequence>
<evidence type="ECO:0000313" key="1">
    <source>
        <dbReference type="EMBL" id="BDD00966.1"/>
    </source>
</evidence>
<proteinExistence type="predicted"/>
<keyword evidence="2" id="KW-1185">Reference proteome</keyword>
<geneLocation type="plasmid" evidence="1 2">
    <name>pPP1</name>
</geneLocation>
<name>A0ABN6LDG2_9BACT</name>
<evidence type="ECO:0000313" key="2">
    <source>
        <dbReference type="Proteomes" id="UP001354989"/>
    </source>
</evidence>
<gene>
    <name evidence="1" type="ORF">PEPS_32460</name>
</gene>
<protein>
    <submittedName>
        <fullName evidence="1">Uncharacterized protein</fullName>
    </submittedName>
</protein>
<dbReference type="EMBL" id="AP025293">
    <property type="protein sequence ID" value="BDD00966.1"/>
    <property type="molecule type" value="Genomic_DNA"/>
</dbReference>
<keyword evidence="1" id="KW-0614">Plasmid</keyword>